<comment type="caution">
    <text evidence="2">The sequence shown here is derived from an EMBL/GenBank/DDBJ whole genome shotgun (WGS) entry which is preliminary data.</text>
</comment>
<reference evidence="2" key="2">
    <citation type="submission" date="2020-09" db="EMBL/GenBank/DDBJ databases">
        <authorList>
            <person name="Sun Q."/>
            <person name="Ohkuma M."/>
        </authorList>
    </citation>
    <scope>NUCLEOTIDE SEQUENCE</scope>
    <source>
        <strain evidence="2">JCM 4790</strain>
    </source>
</reference>
<dbReference type="EMBL" id="BMVU01000026">
    <property type="protein sequence ID" value="GGX88472.1"/>
    <property type="molecule type" value="Genomic_DNA"/>
</dbReference>
<dbReference type="Proteomes" id="UP000619244">
    <property type="component" value="Unassembled WGS sequence"/>
</dbReference>
<accession>A0A918NR99</accession>
<organism evidence="2 3">
    <name type="scientific">Streptomyces minutiscleroticus</name>
    <dbReference type="NCBI Taxonomy" id="68238"/>
    <lineage>
        <taxon>Bacteria</taxon>
        <taxon>Bacillati</taxon>
        <taxon>Actinomycetota</taxon>
        <taxon>Actinomycetes</taxon>
        <taxon>Kitasatosporales</taxon>
        <taxon>Streptomycetaceae</taxon>
        <taxon>Streptomyces</taxon>
    </lineage>
</organism>
<keyword evidence="1" id="KW-0812">Transmembrane</keyword>
<name>A0A918NR99_9ACTN</name>
<keyword evidence="1" id="KW-1133">Transmembrane helix</keyword>
<evidence type="ECO:0000256" key="1">
    <source>
        <dbReference type="SAM" id="Phobius"/>
    </source>
</evidence>
<keyword evidence="3" id="KW-1185">Reference proteome</keyword>
<keyword evidence="1" id="KW-0472">Membrane</keyword>
<gene>
    <name evidence="2" type="ORF">GCM10010358_48030</name>
</gene>
<evidence type="ECO:0000313" key="2">
    <source>
        <dbReference type="EMBL" id="GGX88472.1"/>
    </source>
</evidence>
<sequence>MVDRGRTGTPRLTDLEPGTVQRSQLRLRITDIAWTALCTVLLLWAVHSSIGLVRGATAWAYCAVAWVLLAVALTLRVLTLRRRTRL</sequence>
<feature type="transmembrane region" description="Helical" evidence="1">
    <location>
        <begin position="32"/>
        <end position="52"/>
    </location>
</feature>
<proteinExistence type="predicted"/>
<dbReference type="AlphaFoldDB" id="A0A918NR99"/>
<feature type="transmembrane region" description="Helical" evidence="1">
    <location>
        <begin position="58"/>
        <end position="78"/>
    </location>
</feature>
<dbReference type="RefSeq" id="WP_190192371.1">
    <property type="nucleotide sequence ID" value="NZ_BMVU01000026.1"/>
</dbReference>
<reference evidence="2" key="1">
    <citation type="journal article" date="2014" name="Int. J. Syst. Evol. Microbiol.">
        <title>Complete genome sequence of Corynebacterium casei LMG S-19264T (=DSM 44701T), isolated from a smear-ripened cheese.</title>
        <authorList>
            <consortium name="US DOE Joint Genome Institute (JGI-PGF)"/>
            <person name="Walter F."/>
            <person name="Albersmeier A."/>
            <person name="Kalinowski J."/>
            <person name="Ruckert C."/>
        </authorList>
    </citation>
    <scope>NUCLEOTIDE SEQUENCE</scope>
    <source>
        <strain evidence="2">JCM 4790</strain>
    </source>
</reference>
<evidence type="ECO:0000313" key="3">
    <source>
        <dbReference type="Proteomes" id="UP000619244"/>
    </source>
</evidence>
<protein>
    <submittedName>
        <fullName evidence="2">Uncharacterized protein</fullName>
    </submittedName>
</protein>